<feature type="transmembrane region" description="Helical" evidence="6">
    <location>
        <begin position="77"/>
        <end position="96"/>
    </location>
</feature>
<dbReference type="GO" id="GO:0005886">
    <property type="term" value="C:plasma membrane"/>
    <property type="evidence" value="ECO:0007669"/>
    <property type="project" value="UniProtKB-SubCell"/>
</dbReference>
<feature type="transmembrane region" description="Helical" evidence="6">
    <location>
        <begin position="182"/>
        <end position="206"/>
    </location>
</feature>
<sequence>MYLVKLRKILVMLKTNKDNGYFKNQFVKWFWLIFHTFILSLGIYVFTFGFELVTGGLDGLTVLTMEIFRKCGVPKSYISPIYLYGFYNVISLILGYKVFGKDFFYHTVVLFVILFLSVYFLNFFLGPEIIFVFCISDNVNLQLLFVSFFSGILFGISLGNIRKYEYTTGGMDILQKILKDIYGINFVLVVLITDGILIFLTAILISFKTQDLMQIIIRIFLSYLSSFIMSFIIEKIAPEIQTVKKNF</sequence>
<keyword evidence="8" id="KW-1185">Reference proteome</keyword>
<dbReference type="PANTHER" id="PTHR33545">
    <property type="entry name" value="UPF0750 MEMBRANE PROTEIN YITT-RELATED"/>
    <property type="match status" value="1"/>
</dbReference>
<evidence type="ECO:0000256" key="4">
    <source>
        <dbReference type="ARBA" id="ARBA00022989"/>
    </source>
</evidence>
<keyword evidence="3 6" id="KW-0812">Transmembrane</keyword>
<gene>
    <name evidence="7" type="ORF">C6B37_00270</name>
</gene>
<evidence type="ECO:0000256" key="1">
    <source>
        <dbReference type="ARBA" id="ARBA00004651"/>
    </source>
</evidence>
<feature type="transmembrane region" description="Helical" evidence="6">
    <location>
        <begin position="29"/>
        <end position="57"/>
    </location>
</feature>
<comment type="subcellular location">
    <subcellularLocation>
        <location evidence="1">Cell membrane</location>
        <topology evidence="1">Multi-pass membrane protein</topology>
    </subcellularLocation>
</comment>
<proteinExistence type="predicted"/>
<evidence type="ECO:0000313" key="7">
    <source>
        <dbReference type="EMBL" id="PQP79939.1"/>
    </source>
</evidence>
<name>A0A2S8NVH1_9MOLU</name>
<keyword evidence="4 6" id="KW-1133">Transmembrane helix</keyword>
<dbReference type="Pfam" id="PF02588">
    <property type="entry name" value="YitT_membrane"/>
    <property type="match status" value="1"/>
</dbReference>
<evidence type="ECO:0008006" key="9">
    <source>
        <dbReference type="Google" id="ProtNLM"/>
    </source>
</evidence>
<feature type="transmembrane region" description="Helical" evidence="6">
    <location>
        <begin position="103"/>
        <end position="121"/>
    </location>
</feature>
<reference evidence="7 8" key="1">
    <citation type="submission" date="2018-02" db="EMBL/GenBank/DDBJ databases">
        <title>Metagenomics reveals mixed infection of spiroplasma and phytoplasma in chicory.</title>
        <authorList>
            <person name="Polano C."/>
            <person name="Moruzzi S."/>
            <person name="Ermacora P."/>
            <person name="Ferrini F."/>
            <person name="Martini M."/>
            <person name="Firrao G."/>
        </authorList>
    </citation>
    <scope>NUCLEOTIDE SEQUENCE [LARGE SCALE GENOMIC DNA]</scope>
    <source>
        <strain evidence="7 8">ChiP</strain>
    </source>
</reference>
<dbReference type="Proteomes" id="UP000238672">
    <property type="component" value="Unassembled WGS sequence"/>
</dbReference>
<keyword evidence="5 6" id="KW-0472">Membrane</keyword>
<accession>A0A2S8NVH1</accession>
<feature type="transmembrane region" description="Helical" evidence="6">
    <location>
        <begin position="212"/>
        <end position="233"/>
    </location>
</feature>
<comment type="caution">
    <text evidence="7">The sequence shown here is derived from an EMBL/GenBank/DDBJ whole genome shotgun (WGS) entry which is preliminary data.</text>
</comment>
<dbReference type="EMBL" id="PUUG01000003">
    <property type="protein sequence ID" value="PQP79939.1"/>
    <property type="molecule type" value="Genomic_DNA"/>
</dbReference>
<evidence type="ECO:0000256" key="6">
    <source>
        <dbReference type="SAM" id="Phobius"/>
    </source>
</evidence>
<protein>
    <recommendedName>
        <fullName evidence="9">YitT family protein</fullName>
    </recommendedName>
</protein>
<evidence type="ECO:0000256" key="3">
    <source>
        <dbReference type="ARBA" id="ARBA00022692"/>
    </source>
</evidence>
<dbReference type="InterPro" id="IPR051461">
    <property type="entry name" value="UPF0750_membrane"/>
</dbReference>
<feature type="transmembrane region" description="Helical" evidence="6">
    <location>
        <begin position="141"/>
        <end position="161"/>
    </location>
</feature>
<dbReference type="AlphaFoldDB" id="A0A2S8NVH1"/>
<organism evidence="7 8">
    <name type="scientific">Candidatus Phytoplasma phoenicium</name>
    <dbReference type="NCBI Taxonomy" id="198422"/>
    <lineage>
        <taxon>Bacteria</taxon>
        <taxon>Bacillati</taxon>
        <taxon>Mycoplasmatota</taxon>
        <taxon>Mollicutes</taxon>
        <taxon>Acholeplasmatales</taxon>
        <taxon>Acholeplasmataceae</taxon>
        <taxon>Candidatus Phytoplasma</taxon>
        <taxon>16SrIX (Pigeon pea witches'-broom group)</taxon>
    </lineage>
</organism>
<dbReference type="PANTHER" id="PTHR33545:SF5">
    <property type="entry name" value="UPF0750 MEMBRANE PROTEIN YITT"/>
    <property type="match status" value="1"/>
</dbReference>
<keyword evidence="2" id="KW-1003">Cell membrane</keyword>
<evidence type="ECO:0000256" key="2">
    <source>
        <dbReference type="ARBA" id="ARBA00022475"/>
    </source>
</evidence>
<dbReference type="InterPro" id="IPR003740">
    <property type="entry name" value="YitT"/>
</dbReference>
<evidence type="ECO:0000313" key="8">
    <source>
        <dbReference type="Proteomes" id="UP000238672"/>
    </source>
</evidence>
<evidence type="ECO:0000256" key="5">
    <source>
        <dbReference type="ARBA" id="ARBA00023136"/>
    </source>
</evidence>